<reference evidence="2 3" key="1">
    <citation type="journal article" date="2019" name="Sci. Rep.">
        <title>Orb-weaving spider Araneus ventricosus genome elucidates the spidroin gene catalogue.</title>
        <authorList>
            <person name="Kono N."/>
            <person name="Nakamura H."/>
            <person name="Ohtoshi R."/>
            <person name="Moran D.A.P."/>
            <person name="Shinohara A."/>
            <person name="Yoshida Y."/>
            <person name="Fujiwara M."/>
            <person name="Mori M."/>
            <person name="Tomita M."/>
            <person name="Arakawa K."/>
        </authorList>
    </citation>
    <scope>NUCLEOTIDE SEQUENCE [LARGE SCALE GENOMIC DNA]</scope>
</reference>
<dbReference type="AlphaFoldDB" id="A0A4Y2KBQ4"/>
<sequence length="112" mass="12082">MSKGNNFVDNLSKSLSPSFTMPMPADTSTVADAGAKTTKGPGTGSQPRVIPNVEDIVKKVNNLNLDKELSEFLVSSLQDLSTGLFWYPGWVGSVSPFDRETLTTFSRPKEGV</sequence>
<evidence type="ECO:0000313" key="2">
    <source>
        <dbReference type="EMBL" id="GBM99006.1"/>
    </source>
</evidence>
<protein>
    <submittedName>
        <fullName evidence="2">Uncharacterized protein</fullName>
    </submittedName>
</protein>
<organism evidence="2 3">
    <name type="scientific">Araneus ventricosus</name>
    <name type="common">Orbweaver spider</name>
    <name type="synonym">Epeira ventricosa</name>
    <dbReference type="NCBI Taxonomy" id="182803"/>
    <lineage>
        <taxon>Eukaryota</taxon>
        <taxon>Metazoa</taxon>
        <taxon>Ecdysozoa</taxon>
        <taxon>Arthropoda</taxon>
        <taxon>Chelicerata</taxon>
        <taxon>Arachnida</taxon>
        <taxon>Araneae</taxon>
        <taxon>Araneomorphae</taxon>
        <taxon>Entelegynae</taxon>
        <taxon>Araneoidea</taxon>
        <taxon>Araneidae</taxon>
        <taxon>Araneus</taxon>
    </lineage>
</organism>
<accession>A0A4Y2KBQ4</accession>
<gene>
    <name evidence="2" type="ORF">AVEN_212510_1</name>
</gene>
<name>A0A4Y2KBQ4_ARAVE</name>
<feature type="region of interest" description="Disordered" evidence="1">
    <location>
        <begin position="1"/>
        <end position="49"/>
    </location>
</feature>
<proteinExistence type="predicted"/>
<evidence type="ECO:0000313" key="3">
    <source>
        <dbReference type="Proteomes" id="UP000499080"/>
    </source>
</evidence>
<keyword evidence="3" id="KW-1185">Reference proteome</keyword>
<dbReference type="EMBL" id="BGPR01004379">
    <property type="protein sequence ID" value="GBM99006.1"/>
    <property type="molecule type" value="Genomic_DNA"/>
</dbReference>
<comment type="caution">
    <text evidence="2">The sequence shown here is derived from an EMBL/GenBank/DDBJ whole genome shotgun (WGS) entry which is preliminary data.</text>
</comment>
<evidence type="ECO:0000256" key="1">
    <source>
        <dbReference type="SAM" id="MobiDB-lite"/>
    </source>
</evidence>
<feature type="compositionally biased region" description="Polar residues" evidence="1">
    <location>
        <begin position="1"/>
        <end position="19"/>
    </location>
</feature>
<dbReference type="Proteomes" id="UP000499080">
    <property type="component" value="Unassembled WGS sequence"/>
</dbReference>